<keyword evidence="6" id="KW-1185">Reference proteome</keyword>
<evidence type="ECO:0000313" key="5">
    <source>
        <dbReference type="EMBL" id="MEQ3553798.1"/>
    </source>
</evidence>
<dbReference type="Gene3D" id="2.60.40.10">
    <property type="entry name" value="Immunoglobulins"/>
    <property type="match status" value="1"/>
</dbReference>
<feature type="chain" id="PRO_5046082191" evidence="1">
    <location>
        <begin position="30"/>
        <end position="667"/>
    </location>
</feature>
<evidence type="ECO:0000256" key="1">
    <source>
        <dbReference type="SAM" id="SignalP"/>
    </source>
</evidence>
<dbReference type="InterPro" id="IPR013783">
    <property type="entry name" value="Ig-like_fold"/>
</dbReference>
<dbReference type="Gene3D" id="3.60.21.10">
    <property type="match status" value="1"/>
</dbReference>
<sequence length="667" mass="72296">MRHRTTVRLLGPVALGVLLVAAVAAGTSAARDDQAVVDDSYIASIEVVPGDGAPRDTVTGVVFDDVNRDGVHDDGEAGVPGVTVSNGREVVRTDDDGRYTLPVRDDMTVFVTKPNDRAVPLDENLVPQFAYAHKPAGSPEEFRFGGLPPTGPLPAAINFPTVSAPVTDQFRCLAMGDTQTYSNTEVGYIRDSIATDMARRGTDDMACMLLLGDAIGDDLGLLPRFMEMMSSIGLPQYYAHGNHDFDIDAPSNADKADSWRNLYGPTYYSFDVGRVHFVTLDNVVYPCTPAENPDGTRPHCDDPEGAPAYTGAIGEQQLAWLEADLATVPEDTLIVLSHHIPLLSTLDGNSATHQTADVARLYEIVGDRPALSLSGHTHSIENLLPGDRLGSWPDTVGVETPAFPHLIAGAPSGLWFEGDLDVDGIPMALAQFGEPRGYYVLDFDGPEVTETYYASGHRTDRQMWLSFDTPAYRDWYTALTDFHAGDAGNGAVPPVNVNDLGDTKLFTPAELREGVSLSANVWNGSTASTVTATLGDADPVPMEHTQPLQGEQLERGVEFSDPFSVVRQLQITRFGQRSTSGDERAQGYESLRGAQFGPGPPGAVKQDAVANRNQHLWRLPLPTDLEVGTHVATVTHTDRHGRTGTEEIVFEVRDERPDPLWRDEPWN</sequence>
<name>A0ABV1KIV2_9PSEU</name>
<proteinExistence type="predicted"/>
<dbReference type="PANTHER" id="PTHR43143">
    <property type="entry name" value="METALLOPHOSPHOESTERASE, CALCINEURIN SUPERFAMILY"/>
    <property type="match status" value="1"/>
</dbReference>
<dbReference type="InterPro" id="IPR051918">
    <property type="entry name" value="STPP_CPPED1"/>
</dbReference>
<dbReference type="Pfam" id="PF00149">
    <property type="entry name" value="Metallophos"/>
    <property type="match status" value="1"/>
</dbReference>
<dbReference type="InterPro" id="IPR032288">
    <property type="entry name" value="Metallophos_C"/>
</dbReference>
<evidence type="ECO:0000259" key="4">
    <source>
        <dbReference type="Pfam" id="PF16371"/>
    </source>
</evidence>
<feature type="domain" description="Calcineurin-like phosphoesterase" evidence="2">
    <location>
        <begin position="209"/>
        <end position="378"/>
    </location>
</feature>
<evidence type="ECO:0000259" key="3">
    <source>
        <dbReference type="Pfam" id="PF16370"/>
    </source>
</evidence>
<dbReference type="PANTHER" id="PTHR43143:SF1">
    <property type="entry name" value="SERINE_THREONINE-PROTEIN PHOSPHATASE CPPED1"/>
    <property type="match status" value="1"/>
</dbReference>
<dbReference type="InterPro" id="IPR004843">
    <property type="entry name" value="Calcineurin-like_PHP"/>
</dbReference>
<organism evidence="5 6">
    <name type="scientific">Pseudonocardia nematodicida</name>
    <dbReference type="NCBI Taxonomy" id="1206997"/>
    <lineage>
        <taxon>Bacteria</taxon>
        <taxon>Bacillati</taxon>
        <taxon>Actinomycetota</taxon>
        <taxon>Actinomycetes</taxon>
        <taxon>Pseudonocardiales</taxon>
        <taxon>Pseudonocardiaceae</taxon>
        <taxon>Pseudonocardia</taxon>
    </lineage>
</organism>
<gene>
    <name evidence="5" type="ORF">WIS52_25265</name>
</gene>
<feature type="domain" description="Calcineurin-like phosphoesterase N-terminal" evidence="4">
    <location>
        <begin position="74"/>
        <end position="142"/>
    </location>
</feature>
<dbReference type="Pfam" id="PF16371">
    <property type="entry name" value="MetallophosN"/>
    <property type="match status" value="1"/>
</dbReference>
<protein>
    <submittedName>
        <fullName evidence="5">Calcineurin-like phosphoesterase family protein</fullName>
    </submittedName>
</protein>
<reference evidence="5 6" key="1">
    <citation type="submission" date="2024-03" db="EMBL/GenBank/DDBJ databases">
        <title>Draft genome sequence of Pseudonocardia nematodicida JCM 31783.</title>
        <authorList>
            <person name="Butdee W."/>
            <person name="Duangmal K."/>
        </authorList>
    </citation>
    <scope>NUCLEOTIDE SEQUENCE [LARGE SCALE GENOMIC DNA]</scope>
    <source>
        <strain evidence="5 6">JCM 31783</strain>
    </source>
</reference>
<dbReference type="SUPFAM" id="SSF117074">
    <property type="entry name" value="Hypothetical protein PA1324"/>
    <property type="match status" value="1"/>
</dbReference>
<dbReference type="Proteomes" id="UP001494902">
    <property type="component" value="Unassembled WGS sequence"/>
</dbReference>
<evidence type="ECO:0000313" key="6">
    <source>
        <dbReference type="Proteomes" id="UP001494902"/>
    </source>
</evidence>
<feature type="domain" description="Calcineurin-like phosphoesterase C-terminal" evidence="3">
    <location>
        <begin position="407"/>
        <end position="563"/>
    </location>
</feature>
<dbReference type="SUPFAM" id="SSF56300">
    <property type="entry name" value="Metallo-dependent phosphatases"/>
    <property type="match status" value="1"/>
</dbReference>
<dbReference type="EMBL" id="JBEDNQ010000012">
    <property type="protein sequence ID" value="MEQ3553798.1"/>
    <property type="molecule type" value="Genomic_DNA"/>
</dbReference>
<dbReference type="RefSeq" id="WP_349300873.1">
    <property type="nucleotide sequence ID" value="NZ_JBEDNQ010000012.1"/>
</dbReference>
<evidence type="ECO:0000259" key="2">
    <source>
        <dbReference type="Pfam" id="PF00149"/>
    </source>
</evidence>
<dbReference type="Pfam" id="PF16370">
    <property type="entry name" value="MetallophosC"/>
    <property type="match status" value="1"/>
</dbReference>
<dbReference type="InterPro" id="IPR029052">
    <property type="entry name" value="Metallo-depent_PP-like"/>
</dbReference>
<accession>A0ABV1KIV2</accession>
<comment type="caution">
    <text evidence="5">The sequence shown here is derived from an EMBL/GenBank/DDBJ whole genome shotgun (WGS) entry which is preliminary data.</text>
</comment>
<dbReference type="InterPro" id="IPR032285">
    <property type="entry name" value="Metallophos_N"/>
</dbReference>
<keyword evidence="1" id="KW-0732">Signal</keyword>
<feature type="signal peptide" evidence="1">
    <location>
        <begin position="1"/>
        <end position="29"/>
    </location>
</feature>